<evidence type="ECO:0000313" key="6">
    <source>
        <dbReference type="EMBL" id="VVC91824.1"/>
    </source>
</evidence>
<name>A0A5E4Q2U5_9NEOP</name>
<feature type="compositionally biased region" description="Basic and acidic residues" evidence="4">
    <location>
        <begin position="228"/>
        <end position="243"/>
    </location>
</feature>
<evidence type="ECO:0000256" key="3">
    <source>
        <dbReference type="ARBA" id="ARBA00023242"/>
    </source>
</evidence>
<keyword evidence="7" id="KW-1185">Reference proteome</keyword>
<proteinExistence type="inferred from homology"/>
<dbReference type="GO" id="GO:0042273">
    <property type="term" value="P:ribosomal large subunit biogenesis"/>
    <property type="evidence" value="ECO:0007669"/>
    <property type="project" value="TreeGrafter"/>
</dbReference>
<dbReference type="InterPro" id="IPR029190">
    <property type="entry name" value="Rrp14/SURF6_C"/>
</dbReference>
<dbReference type="InterPro" id="IPR007019">
    <property type="entry name" value="SURF6"/>
</dbReference>
<organism evidence="6 7">
    <name type="scientific">Leptidea sinapis</name>
    <dbReference type="NCBI Taxonomy" id="189913"/>
    <lineage>
        <taxon>Eukaryota</taxon>
        <taxon>Metazoa</taxon>
        <taxon>Ecdysozoa</taxon>
        <taxon>Arthropoda</taxon>
        <taxon>Hexapoda</taxon>
        <taxon>Insecta</taxon>
        <taxon>Pterygota</taxon>
        <taxon>Neoptera</taxon>
        <taxon>Endopterygota</taxon>
        <taxon>Lepidoptera</taxon>
        <taxon>Glossata</taxon>
        <taxon>Ditrysia</taxon>
        <taxon>Papilionoidea</taxon>
        <taxon>Pieridae</taxon>
        <taxon>Dismorphiinae</taxon>
        <taxon>Leptidea</taxon>
    </lineage>
</organism>
<keyword evidence="3" id="KW-0539">Nucleus</keyword>
<comment type="similarity">
    <text evidence="2">Belongs to the SURF6 family.</text>
</comment>
<comment type="subcellular location">
    <subcellularLocation>
        <location evidence="1">Nucleus</location>
    </subcellularLocation>
</comment>
<evidence type="ECO:0000256" key="1">
    <source>
        <dbReference type="ARBA" id="ARBA00004123"/>
    </source>
</evidence>
<dbReference type="Pfam" id="PF04935">
    <property type="entry name" value="SURF6"/>
    <property type="match status" value="1"/>
</dbReference>
<accession>A0A5E4Q2U5</accession>
<dbReference type="PANTHER" id="PTHR14369:SF0">
    <property type="entry name" value="SURFEIT LOCUS PROTEIN 6"/>
    <property type="match status" value="1"/>
</dbReference>
<gene>
    <name evidence="6" type="ORF">LSINAPIS_LOCUS4392</name>
</gene>
<dbReference type="EMBL" id="FZQP02001115">
    <property type="protein sequence ID" value="VVC91824.1"/>
    <property type="molecule type" value="Genomic_DNA"/>
</dbReference>
<sequence>MKTIKEKKSNSIKKLRNDIHKEFDFLTNIFSICSMPHHKGNTENELDIDIVNTNQPQNESKLTSKRARSITELEEKLHKMKSEKGFNLKTKLMKKSLNSKLNKKLKKKDRVKMNTNKGKPVINNNEVKETEKPKPNIAPKPVFNNEGKLVFSKFDFANLGRDKISKGHKDPKKILDDLKTQEKKVQQLAETDCNKAKEMKETMAWKNILQKAEGQKVKDDPILLKKSIKRMEQKKKSSKKQWENRLQTVESQKEDRQKKRKENILKKKKEKKTKVIKASVKRGRVVI</sequence>
<feature type="compositionally biased region" description="Basic residues" evidence="4">
    <location>
        <begin position="266"/>
        <end position="287"/>
    </location>
</feature>
<dbReference type="GO" id="GO:0003677">
    <property type="term" value="F:DNA binding"/>
    <property type="evidence" value="ECO:0007669"/>
    <property type="project" value="TreeGrafter"/>
</dbReference>
<feature type="region of interest" description="Disordered" evidence="4">
    <location>
        <begin position="228"/>
        <end position="287"/>
    </location>
</feature>
<evidence type="ECO:0000256" key="4">
    <source>
        <dbReference type="SAM" id="MobiDB-lite"/>
    </source>
</evidence>
<dbReference type="GO" id="GO:0003723">
    <property type="term" value="F:RNA binding"/>
    <property type="evidence" value="ECO:0007669"/>
    <property type="project" value="TreeGrafter"/>
</dbReference>
<dbReference type="AlphaFoldDB" id="A0A5E4Q2U5"/>
<dbReference type="GO" id="GO:0042274">
    <property type="term" value="P:ribosomal small subunit biogenesis"/>
    <property type="evidence" value="ECO:0007669"/>
    <property type="project" value="TreeGrafter"/>
</dbReference>
<evidence type="ECO:0000259" key="5">
    <source>
        <dbReference type="Pfam" id="PF04935"/>
    </source>
</evidence>
<reference evidence="6 7" key="1">
    <citation type="submission" date="2017-07" db="EMBL/GenBank/DDBJ databases">
        <authorList>
            <person name="Talla V."/>
            <person name="Backstrom N."/>
        </authorList>
    </citation>
    <scope>NUCLEOTIDE SEQUENCE [LARGE SCALE GENOMIC DNA]</scope>
</reference>
<dbReference type="Proteomes" id="UP000324832">
    <property type="component" value="Unassembled WGS sequence"/>
</dbReference>
<feature type="compositionally biased region" description="Basic and acidic residues" evidence="4">
    <location>
        <begin position="251"/>
        <end position="265"/>
    </location>
</feature>
<dbReference type="PANTHER" id="PTHR14369">
    <property type="entry name" value="SURFEIT LOCUS PROTEIN 6"/>
    <property type="match status" value="1"/>
</dbReference>
<dbReference type="GO" id="GO:0005730">
    <property type="term" value="C:nucleolus"/>
    <property type="evidence" value="ECO:0007669"/>
    <property type="project" value="TreeGrafter"/>
</dbReference>
<evidence type="ECO:0000256" key="2">
    <source>
        <dbReference type="ARBA" id="ARBA00005904"/>
    </source>
</evidence>
<protein>
    <recommendedName>
        <fullName evidence="5">Ribosomal RNA-processing protein 14/surfeit locus protein 6 C-terminal domain-containing protein</fullName>
    </recommendedName>
</protein>
<feature type="domain" description="Ribosomal RNA-processing protein 14/surfeit locus protein 6 C-terminal" evidence="5">
    <location>
        <begin position="94"/>
        <end position="274"/>
    </location>
</feature>
<evidence type="ECO:0000313" key="7">
    <source>
        <dbReference type="Proteomes" id="UP000324832"/>
    </source>
</evidence>